<protein>
    <submittedName>
        <fullName evidence="1">Uncharacterized protein</fullName>
    </submittedName>
</protein>
<comment type="caution">
    <text evidence="1">The sequence shown here is derived from an EMBL/GenBank/DDBJ whole genome shotgun (WGS) entry which is preliminary data.</text>
</comment>
<organism evidence="1 2">
    <name type="scientific">Sinomicrobium pectinilyticum</name>
    <dbReference type="NCBI Taxonomy" id="1084421"/>
    <lineage>
        <taxon>Bacteria</taxon>
        <taxon>Pseudomonadati</taxon>
        <taxon>Bacteroidota</taxon>
        <taxon>Flavobacteriia</taxon>
        <taxon>Flavobacteriales</taxon>
        <taxon>Flavobacteriaceae</taxon>
        <taxon>Sinomicrobium</taxon>
    </lineage>
</organism>
<proteinExistence type="predicted"/>
<accession>A0A3N0EA12</accession>
<dbReference type="RefSeq" id="WP_123216525.1">
    <property type="nucleotide sequence ID" value="NZ_RJTM01000094.1"/>
</dbReference>
<dbReference type="AlphaFoldDB" id="A0A3N0EA12"/>
<keyword evidence="2" id="KW-1185">Reference proteome</keyword>
<gene>
    <name evidence="1" type="ORF">ED312_13395</name>
</gene>
<evidence type="ECO:0000313" key="1">
    <source>
        <dbReference type="EMBL" id="RNL84678.1"/>
    </source>
</evidence>
<dbReference type="Proteomes" id="UP000267469">
    <property type="component" value="Unassembled WGS sequence"/>
</dbReference>
<sequence>MKNNIRSIVEIFKTNVQDDIAADSCILALSYHFPHIRFNFDLEDCDRILRAEGYHIDIDKIITILKSMHIHCCMFTD</sequence>
<name>A0A3N0EA12_SINP1</name>
<reference evidence="1 2" key="1">
    <citation type="submission" date="2018-10" db="EMBL/GenBank/DDBJ databases">
        <title>Sinomicrobium pectinilyticum sp. nov., a pectinase-producing bacterium isolated from alkaline and saline soil, and emended description of the genus Sinomicrobium.</title>
        <authorList>
            <person name="Cheng B."/>
            <person name="Li C."/>
            <person name="Lai Q."/>
            <person name="Du M."/>
            <person name="Shao Z."/>
            <person name="Xu P."/>
            <person name="Yang C."/>
        </authorList>
    </citation>
    <scope>NUCLEOTIDE SEQUENCE [LARGE SCALE GENOMIC DNA]</scope>
    <source>
        <strain evidence="1 2">5DNS001</strain>
    </source>
</reference>
<dbReference type="EMBL" id="RJTM01000094">
    <property type="protein sequence ID" value="RNL84678.1"/>
    <property type="molecule type" value="Genomic_DNA"/>
</dbReference>
<evidence type="ECO:0000313" key="2">
    <source>
        <dbReference type="Proteomes" id="UP000267469"/>
    </source>
</evidence>
<dbReference type="OrthoDB" id="1036397at2"/>